<dbReference type="KEGG" id="mis:MICPUN_82955"/>
<protein>
    <recommendedName>
        <fullName evidence="3">RING-type domain-containing protein</fullName>
    </recommendedName>
</protein>
<keyword evidence="2" id="KW-1185">Reference proteome</keyword>
<dbReference type="GO" id="GO:0061630">
    <property type="term" value="F:ubiquitin protein ligase activity"/>
    <property type="evidence" value="ECO:0007669"/>
    <property type="project" value="TreeGrafter"/>
</dbReference>
<dbReference type="PANTHER" id="PTHR45943">
    <property type="entry name" value="E3 UBIQUITIN-PROTEIN LIGASE MYCBP2"/>
    <property type="match status" value="1"/>
</dbReference>
<sequence length="168" mass="18001">MRRGRRRLLAEGNVAELQPGGEWEGRPGELALARFNYYKCGKCGEPYFGGLRECGGEPGGGGGDANGDAELMCGGCSATVSGLSGACAKHGRDELQFKCRFCCSPAVFFCFGSTHFCERCHVTRPDWKPQPPPKTCTRATCPLGVDHPPHGQEFCLGCALCRATDTGY</sequence>
<accession>C1E7S7</accession>
<dbReference type="OrthoDB" id="6050183at2759"/>
<dbReference type="STRING" id="296587.C1E7S7"/>
<evidence type="ECO:0008006" key="3">
    <source>
        <dbReference type="Google" id="ProtNLM"/>
    </source>
</evidence>
<dbReference type="GeneID" id="8244414"/>
<organism evidence="1 2">
    <name type="scientific">Micromonas commoda (strain RCC299 / NOUM17 / CCMP2709)</name>
    <name type="common">Picoplanktonic green alga</name>
    <dbReference type="NCBI Taxonomy" id="296587"/>
    <lineage>
        <taxon>Eukaryota</taxon>
        <taxon>Viridiplantae</taxon>
        <taxon>Chlorophyta</taxon>
        <taxon>Mamiellophyceae</taxon>
        <taxon>Mamiellales</taxon>
        <taxon>Mamiellaceae</taxon>
        <taxon>Micromonas</taxon>
    </lineage>
</organism>
<dbReference type="Proteomes" id="UP000002009">
    <property type="component" value="Chromosome 6"/>
</dbReference>
<evidence type="ECO:0000313" key="1">
    <source>
        <dbReference type="EMBL" id="ACO64034.1"/>
    </source>
</evidence>
<dbReference type="PANTHER" id="PTHR45943:SF2">
    <property type="entry name" value="RING-TYPE DOMAIN-CONTAINING PROTEIN"/>
    <property type="match status" value="1"/>
</dbReference>
<dbReference type="GO" id="GO:0005634">
    <property type="term" value="C:nucleus"/>
    <property type="evidence" value="ECO:0007669"/>
    <property type="project" value="TreeGrafter"/>
</dbReference>
<dbReference type="GO" id="GO:0005886">
    <property type="term" value="C:plasma membrane"/>
    <property type="evidence" value="ECO:0007669"/>
    <property type="project" value="TreeGrafter"/>
</dbReference>
<name>C1E7S7_MICCC</name>
<gene>
    <name evidence="1" type="ORF">MICPUN_82955</name>
</gene>
<dbReference type="eggNOG" id="KOG1428">
    <property type="taxonomic scope" value="Eukaryota"/>
</dbReference>
<dbReference type="EMBL" id="CP001327">
    <property type="protein sequence ID" value="ACO64034.1"/>
    <property type="molecule type" value="Genomic_DNA"/>
</dbReference>
<reference evidence="1 2" key="1">
    <citation type="journal article" date="2009" name="Science">
        <title>Green evolution and dynamic adaptations revealed by genomes of the marine picoeukaryotes Micromonas.</title>
        <authorList>
            <person name="Worden A.Z."/>
            <person name="Lee J.H."/>
            <person name="Mock T."/>
            <person name="Rouze P."/>
            <person name="Simmons M.P."/>
            <person name="Aerts A.L."/>
            <person name="Allen A.E."/>
            <person name="Cuvelier M.L."/>
            <person name="Derelle E."/>
            <person name="Everett M.V."/>
            <person name="Foulon E."/>
            <person name="Grimwood J."/>
            <person name="Gundlach H."/>
            <person name="Henrissat B."/>
            <person name="Napoli C."/>
            <person name="McDonald S.M."/>
            <person name="Parker M.S."/>
            <person name="Rombauts S."/>
            <person name="Salamov A."/>
            <person name="Von Dassow P."/>
            <person name="Badger J.H."/>
            <person name="Coutinho P.M."/>
            <person name="Demir E."/>
            <person name="Dubchak I."/>
            <person name="Gentemann C."/>
            <person name="Eikrem W."/>
            <person name="Gready J.E."/>
            <person name="John U."/>
            <person name="Lanier W."/>
            <person name="Lindquist E.A."/>
            <person name="Lucas S."/>
            <person name="Mayer K.F."/>
            <person name="Moreau H."/>
            <person name="Not F."/>
            <person name="Otillar R."/>
            <person name="Panaud O."/>
            <person name="Pangilinan J."/>
            <person name="Paulsen I."/>
            <person name="Piegu B."/>
            <person name="Poliakov A."/>
            <person name="Robbens S."/>
            <person name="Schmutz J."/>
            <person name="Toulza E."/>
            <person name="Wyss T."/>
            <person name="Zelensky A."/>
            <person name="Zhou K."/>
            <person name="Armbrust E.V."/>
            <person name="Bhattacharya D."/>
            <person name="Goodenough U.W."/>
            <person name="Van de Peer Y."/>
            <person name="Grigoriev I.V."/>
        </authorList>
    </citation>
    <scope>NUCLEOTIDE SEQUENCE [LARGE SCALE GENOMIC DNA]</scope>
    <source>
        <strain evidence="2">RCC299 / NOUM17</strain>
    </source>
</reference>
<proteinExistence type="predicted"/>
<evidence type="ECO:0000313" key="2">
    <source>
        <dbReference type="Proteomes" id="UP000002009"/>
    </source>
</evidence>
<dbReference type="AlphaFoldDB" id="C1E7S7"/>
<dbReference type="RefSeq" id="XP_002502776.1">
    <property type="nucleotide sequence ID" value="XM_002502730.1"/>
</dbReference>
<dbReference type="InParanoid" id="C1E7S7"/>